<sequence length="253" mass="27775">MSYPDNPRHDIIGLLHASLHGSNCIIECIASLRRVPRDIAAAAKDLGAFSIVLEALLGAEETLSSHADLYDSLRMPLTNWLDILSEFMAKLDTYTETTEDGSNMLNKTAWPLKNNDVQQFRQTIVAYKASLTLAVAAAILPTPGSLNERTKGREQGFNTDSGHIQAKIEALDTNRIEWTPERDDTDTRFTLNRFLDYSGSTCDSPPPSFPGSPGLSPSGSDVILDYDIAWTLTPTKNGTQDRASTSNDHQVSF</sequence>
<proteinExistence type="predicted"/>
<protein>
    <recommendedName>
        <fullName evidence="2">Azaphilone pigments biosynthesis cluster protein L N-terminal domain-containing protein</fullName>
    </recommendedName>
</protein>
<dbReference type="InterPro" id="IPR031348">
    <property type="entry name" value="PigL_N"/>
</dbReference>
<keyword evidence="4" id="KW-1185">Reference proteome</keyword>
<feature type="region of interest" description="Disordered" evidence="1">
    <location>
        <begin position="234"/>
        <end position="253"/>
    </location>
</feature>
<accession>A0ABR0T0T1</accession>
<dbReference type="EMBL" id="JAVFKD010000001">
    <property type="protein sequence ID" value="KAK5997957.1"/>
    <property type="molecule type" value="Genomic_DNA"/>
</dbReference>
<evidence type="ECO:0000256" key="1">
    <source>
        <dbReference type="SAM" id="MobiDB-lite"/>
    </source>
</evidence>
<reference evidence="3 4" key="1">
    <citation type="submission" date="2024-01" db="EMBL/GenBank/DDBJ databases">
        <title>Complete genome of Cladobotryum mycophilum ATHUM6906.</title>
        <authorList>
            <person name="Christinaki A.C."/>
            <person name="Myridakis A.I."/>
            <person name="Kouvelis V.N."/>
        </authorList>
    </citation>
    <scope>NUCLEOTIDE SEQUENCE [LARGE SCALE GENOMIC DNA]</scope>
    <source>
        <strain evidence="3 4">ATHUM6906</strain>
    </source>
</reference>
<name>A0ABR0T0T1_9HYPO</name>
<dbReference type="Pfam" id="PF17111">
    <property type="entry name" value="PigL_N"/>
    <property type="match status" value="1"/>
</dbReference>
<gene>
    <name evidence="3" type="ORF">PT974_00325</name>
</gene>
<dbReference type="Proteomes" id="UP001338125">
    <property type="component" value="Unassembled WGS sequence"/>
</dbReference>
<feature type="domain" description="Azaphilone pigments biosynthesis cluster protein L N-terminal" evidence="2">
    <location>
        <begin position="11"/>
        <end position="141"/>
    </location>
</feature>
<evidence type="ECO:0000313" key="4">
    <source>
        <dbReference type="Proteomes" id="UP001338125"/>
    </source>
</evidence>
<evidence type="ECO:0000259" key="2">
    <source>
        <dbReference type="Pfam" id="PF17111"/>
    </source>
</evidence>
<organism evidence="3 4">
    <name type="scientific">Cladobotryum mycophilum</name>
    <dbReference type="NCBI Taxonomy" id="491253"/>
    <lineage>
        <taxon>Eukaryota</taxon>
        <taxon>Fungi</taxon>
        <taxon>Dikarya</taxon>
        <taxon>Ascomycota</taxon>
        <taxon>Pezizomycotina</taxon>
        <taxon>Sordariomycetes</taxon>
        <taxon>Hypocreomycetidae</taxon>
        <taxon>Hypocreales</taxon>
        <taxon>Hypocreaceae</taxon>
        <taxon>Cladobotryum</taxon>
    </lineage>
</organism>
<evidence type="ECO:0000313" key="3">
    <source>
        <dbReference type="EMBL" id="KAK5997957.1"/>
    </source>
</evidence>
<comment type="caution">
    <text evidence="3">The sequence shown here is derived from an EMBL/GenBank/DDBJ whole genome shotgun (WGS) entry which is preliminary data.</text>
</comment>